<dbReference type="Proteomes" id="UP001383392">
    <property type="component" value="Unassembled WGS sequence"/>
</dbReference>
<comment type="caution">
    <text evidence="1">The sequence shown here is derived from an EMBL/GenBank/DDBJ whole genome shotgun (WGS) entry which is preliminary data.</text>
</comment>
<evidence type="ECO:0008006" key="3">
    <source>
        <dbReference type="Google" id="ProtNLM"/>
    </source>
</evidence>
<evidence type="ECO:0000313" key="2">
    <source>
        <dbReference type="Proteomes" id="UP001383392"/>
    </source>
</evidence>
<accession>A0ABU8ZS13</accession>
<keyword evidence="2" id="KW-1185">Reference proteome</keyword>
<gene>
    <name evidence="1" type="ORF">OC712_02280</name>
</gene>
<sequence length="46" mass="5636">MITQFQEYLINYEFNYPKPIFLLHGQQNKIIPFEDSQELFKLIKKS</sequence>
<organism evidence="1 2">
    <name type="scientific">Candidatus Phytoplasma citri</name>
    <dbReference type="NCBI Taxonomy" id="180978"/>
    <lineage>
        <taxon>Bacteria</taxon>
        <taxon>Bacillati</taxon>
        <taxon>Mycoplasmatota</taxon>
        <taxon>Mollicutes</taxon>
        <taxon>Acholeplasmatales</taxon>
        <taxon>Acholeplasmataceae</taxon>
        <taxon>Candidatus Phytoplasma</taxon>
        <taxon>16SrII (Peanut WB group)</taxon>
    </lineage>
</organism>
<evidence type="ECO:0000313" key="1">
    <source>
        <dbReference type="EMBL" id="MEK0309298.1"/>
    </source>
</evidence>
<name>A0ABU8ZS13_9MOLU</name>
<dbReference type="EMBL" id="JAOSJG010000026">
    <property type="protein sequence ID" value="MEK0309298.1"/>
    <property type="molecule type" value="Genomic_DNA"/>
</dbReference>
<protein>
    <recommendedName>
        <fullName evidence="3">Alpha/beta hydrolase</fullName>
    </recommendedName>
</protein>
<reference evidence="1 2" key="1">
    <citation type="journal article" date="2023" name="Int. J. Syst. Evol. Microbiol.">
        <title>The observation of taxonomic boundaries for the 16SrII and 16SrXXV phytoplasmas using genome-based delimitation.</title>
        <authorList>
            <person name="Rodrigues Jardim B."/>
            <person name="Tran-Nguyen L.T.T."/>
            <person name="Gambley C."/>
            <person name="Al-Sadi A.M."/>
            <person name="Al-Subhi A.M."/>
            <person name="Foissac X."/>
            <person name="Salar P."/>
            <person name="Cai H."/>
            <person name="Yang J.Y."/>
            <person name="Davis R."/>
            <person name="Jones L."/>
            <person name="Rodoni B."/>
            <person name="Constable F.E."/>
        </authorList>
    </citation>
    <scope>NUCLEOTIDE SEQUENCE [LARGE SCALE GENOMIC DNA]</scope>
    <source>
        <strain evidence="1">BAWM-OMN-P75</strain>
    </source>
</reference>
<proteinExistence type="predicted"/>